<dbReference type="AlphaFoldDB" id="A0AAE2BQ84"/>
<evidence type="ECO:0000256" key="4">
    <source>
        <dbReference type="RuleBase" id="RU000660"/>
    </source>
</evidence>
<dbReference type="PANTHER" id="PTHR14413">
    <property type="entry name" value="RIBOSOMAL PROTEIN L17"/>
    <property type="match status" value="1"/>
</dbReference>
<evidence type="ECO:0000313" key="7">
    <source>
        <dbReference type="Proteomes" id="UP001289374"/>
    </source>
</evidence>
<keyword evidence="7" id="KW-1185">Reference proteome</keyword>
<feature type="region of interest" description="Disordered" evidence="5">
    <location>
        <begin position="174"/>
        <end position="203"/>
    </location>
</feature>
<comment type="similarity">
    <text evidence="1 4">Belongs to the bacterial ribosomal protein bL17 family.</text>
</comment>
<evidence type="ECO:0000256" key="5">
    <source>
        <dbReference type="SAM" id="MobiDB-lite"/>
    </source>
</evidence>
<evidence type="ECO:0000256" key="1">
    <source>
        <dbReference type="ARBA" id="ARBA00008777"/>
    </source>
</evidence>
<evidence type="ECO:0000313" key="6">
    <source>
        <dbReference type="EMBL" id="KAK4393801.1"/>
    </source>
</evidence>
<reference evidence="6" key="2">
    <citation type="journal article" date="2024" name="Plant">
        <title>Genomic evolution and insights into agronomic trait innovations of Sesamum species.</title>
        <authorList>
            <person name="Miao H."/>
            <person name="Wang L."/>
            <person name="Qu L."/>
            <person name="Liu H."/>
            <person name="Sun Y."/>
            <person name="Le M."/>
            <person name="Wang Q."/>
            <person name="Wei S."/>
            <person name="Zheng Y."/>
            <person name="Lin W."/>
            <person name="Duan Y."/>
            <person name="Cao H."/>
            <person name="Xiong S."/>
            <person name="Wang X."/>
            <person name="Wei L."/>
            <person name="Li C."/>
            <person name="Ma Q."/>
            <person name="Ju M."/>
            <person name="Zhao R."/>
            <person name="Li G."/>
            <person name="Mu C."/>
            <person name="Tian Q."/>
            <person name="Mei H."/>
            <person name="Zhang T."/>
            <person name="Gao T."/>
            <person name="Zhang H."/>
        </authorList>
    </citation>
    <scope>NUCLEOTIDE SEQUENCE</scope>
    <source>
        <strain evidence="6">K16</strain>
    </source>
</reference>
<evidence type="ECO:0000256" key="3">
    <source>
        <dbReference type="ARBA" id="ARBA00023274"/>
    </source>
</evidence>
<dbReference type="InterPro" id="IPR036373">
    <property type="entry name" value="Ribosomal_bL17_sf"/>
</dbReference>
<dbReference type="InterPro" id="IPR000456">
    <property type="entry name" value="Ribosomal_bL17"/>
</dbReference>
<dbReference type="GO" id="GO:0022625">
    <property type="term" value="C:cytosolic large ribosomal subunit"/>
    <property type="evidence" value="ECO:0007669"/>
    <property type="project" value="TreeGrafter"/>
</dbReference>
<sequence length="590" mass="67506">MDETGPKHLERAKTQAHYCTTHLSNFCFLISSPRIQEFQRVLRFQLRHTRTGKEHDEIQEAQSADGPPNVYAQDDGIAVSEARANRNDCGEVQAKEVRRLADNMVQLGKEGTLCAARQAAAFVRGDDVLHKLFTELAYRYKAGGYTRLLRTRIRVGDAAPMAYIEFIDRENELRQSKPPVPSRHRGQPWIPGQDLDSPDNSHHLKKRRDLSLTIELSSQTMQLELHLRVLFASCAPGPFLLSVALHVLELWHSSAGLYVVSLKNCCFFILDGIYSNKERLVVSESPWMQDKEREFLHCFLDLNLWLALPAVTELTCVNRDDAYKRKLQRIKVRSVENPFNFATGGKNAKWKFQPLKLVLIIVVLGLFFAFLSSPTVCHQNGTSHTVSRWIWGGSDPRYISDLDISWEEILRALNRLPYDNKIQRVGLLNFNRNEIHKWQHLIPNANHTVLHLDYADKNLTWESLYPEWIDEVQENEVPSCPSLPSPEVPRERLDLIAVKLPCRKEGNWSRDIARLHLQIAAANLAASCKGIYHVHVLFVTSCFPVPNLFTCKDLVAHEGKTWLYKPNLTALRKNFASQLDPVNLGYLLEV</sequence>
<dbReference type="Proteomes" id="UP001289374">
    <property type="component" value="Unassembled WGS sequence"/>
</dbReference>
<organism evidence="6 7">
    <name type="scientific">Sesamum angolense</name>
    <dbReference type="NCBI Taxonomy" id="2727404"/>
    <lineage>
        <taxon>Eukaryota</taxon>
        <taxon>Viridiplantae</taxon>
        <taxon>Streptophyta</taxon>
        <taxon>Embryophyta</taxon>
        <taxon>Tracheophyta</taxon>
        <taxon>Spermatophyta</taxon>
        <taxon>Magnoliopsida</taxon>
        <taxon>eudicotyledons</taxon>
        <taxon>Gunneridae</taxon>
        <taxon>Pentapetalae</taxon>
        <taxon>asterids</taxon>
        <taxon>lamiids</taxon>
        <taxon>Lamiales</taxon>
        <taxon>Pedaliaceae</taxon>
        <taxon>Sesamum</taxon>
    </lineage>
</organism>
<evidence type="ECO:0000256" key="2">
    <source>
        <dbReference type="ARBA" id="ARBA00022980"/>
    </source>
</evidence>
<proteinExistence type="inferred from homology"/>
<keyword evidence="2 4" id="KW-0689">Ribosomal protein</keyword>
<dbReference type="GO" id="GO:0003735">
    <property type="term" value="F:structural constituent of ribosome"/>
    <property type="evidence" value="ECO:0007669"/>
    <property type="project" value="InterPro"/>
</dbReference>
<dbReference type="Gene3D" id="3.90.1030.10">
    <property type="entry name" value="Ribosomal protein L17"/>
    <property type="match status" value="1"/>
</dbReference>
<dbReference type="NCBIfam" id="TIGR00059">
    <property type="entry name" value="L17"/>
    <property type="match status" value="1"/>
</dbReference>
<gene>
    <name evidence="6" type="ORF">Sango_1850900</name>
</gene>
<comment type="caution">
    <text evidence="6">The sequence shown here is derived from an EMBL/GenBank/DDBJ whole genome shotgun (WGS) entry which is preliminary data.</text>
</comment>
<dbReference type="PANTHER" id="PTHR14413:SF16">
    <property type="entry name" value="LARGE RIBOSOMAL SUBUNIT PROTEIN BL17M"/>
    <property type="match status" value="1"/>
</dbReference>
<dbReference type="GO" id="GO:0006412">
    <property type="term" value="P:translation"/>
    <property type="evidence" value="ECO:0007669"/>
    <property type="project" value="InterPro"/>
</dbReference>
<name>A0AAE2BQ84_9LAMI</name>
<keyword evidence="3 4" id="KW-0687">Ribonucleoprotein</keyword>
<dbReference type="EMBL" id="JACGWL010000010">
    <property type="protein sequence ID" value="KAK4393801.1"/>
    <property type="molecule type" value="Genomic_DNA"/>
</dbReference>
<dbReference type="Pfam" id="PF01196">
    <property type="entry name" value="Ribosomal_L17"/>
    <property type="match status" value="1"/>
</dbReference>
<reference evidence="6" key="1">
    <citation type="submission" date="2020-06" db="EMBL/GenBank/DDBJ databases">
        <authorList>
            <person name="Li T."/>
            <person name="Hu X."/>
            <person name="Zhang T."/>
            <person name="Song X."/>
            <person name="Zhang H."/>
            <person name="Dai N."/>
            <person name="Sheng W."/>
            <person name="Hou X."/>
            <person name="Wei L."/>
        </authorList>
    </citation>
    <scope>NUCLEOTIDE SEQUENCE</scope>
    <source>
        <strain evidence="6">K16</strain>
        <tissue evidence="6">Leaf</tissue>
    </source>
</reference>
<accession>A0AAE2BQ84</accession>
<protein>
    <submittedName>
        <fullName evidence="6">UDP-glucuronate:xylan alpha-glucuronosyltransferase 1</fullName>
    </submittedName>
</protein>
<dbReference type="SUPFAM" id="SSF64263">
    <property type="entry name" value="Prokaryotic ribosomal protein L17"/>
    <property type="match status" value="1"/>
</dbReference>